<dbReference type="InterPro" id="IPR008921">
    <property type="entry name" value="DNA_pol3_clamp-load_cplx_C"/>
</dbReference>
<feature type="compositionally biased region" description="Pro residues" evidence="6">
    <location>
        <begin position="39"/>
        <end position="59"/>
    </location>
</feature>
<keyword evidence="3" id="KW-0235">DNA replication</keyword>
<dbReference type="FunFam" id="3.40.50.300:FF:000136">
    <property type="entry name" value="Replication factor C subunit 5"/>
    <property type="match status" value="1"/>
</dbReference>
<dbReference type="GO" id="GO:0003677">
    <property type="term" value="F:DNA binding"/>
    <property type="evidence" value="ECO:0007669"/>
    <property type="project" value="InterPro"/>
</dbReference>
<evidence type="ECO:0000256" key="6">
    <source>
        <dbReference type="SAM" id="MobiDB-lite"/>
    </source>
</evidence>
<comment type="caution">
    <text evidence="7">The sequence shown here is derived from an EMBL/GenBank/DDBJ whole genome shotgun (WGS) entry which is preliminary data.</text>
</comment>
<dbReference type="CDD" id="cd00009">
    <property type="entry name" value="AAA"/>
    <property type="match status" value="1"/>
</dbReference>
<evidence type="ECO:0000313" key="8">
    <source>
        <dbReference type="Proteomes" id="UP000325313"/>
    </source>
</evidence>
<dbReference type="AlphaFoldDB" id="A0A5B0S3F7"/>
<dbReference type="GO" id="GO:0005663">
    <property type="term" value="C:DNA replication factor C complex"/>
    <property type="evidence" value="ECO:0007669"/>
    <property type="project" value="TreeGrafter"/>
</dbReference>
<dbReference type="Pfam" id="PF13177">
    <property type="entry name" value="DNA_pol3_delta2"/>
    <property type="match status" value="1"/>
</dbReference>
<dbReference type="InterPro" id="IPR027417">
    <property type="entry name" value="P-loop_NTPase"/>
</dbReference>
<evidence type="ECO:0000256" key="1">
    <source>
        <dbReference type="ARBA" id="ARBA00004123"/>
    </source>
</evidence>
<dbReference type="Pfam" id="PF22534">
    <property type="entry name" value="RFC_C"/>
    <property type="match status" value="1"/>
</dbReference>
<proteinExistence type="inferred from homology"/>
<dbReference type="Gene3D" id="1.10.8.60">
    <property type="match status" value="1"/>
</dbReference>
<feature type="region of interest" description="Disordered" evidence="6">
    <location>
        <begin position="39"/>
        <end position="61"/>
    </location>
</feature>
<dbReference type="InterPro" id="IPR050238">
    <property type="entry name" value="DNA_Rep/Repair_Clamp_Loader"/>
</dbReference>
<comment type="similarity">
    <text evidence="2">Belongs to the activator 1 small subunits family.</text>
</comment>
<evidence type="ECO:0000256" key="4">
    <source>
        <dbReference type="ARBA" id="ARBA00023242"/>
    </source>
</evidence>
<dbReference type="FunFam" id="1.20.272.10:FF:000002">
    <property type="entry name" value="Replication factor C subunit 3"/>
    <property type="match status" value="1"/>
</dbReference>
<comment type="subcellular location">
    <subcellularLocation>
        <location evidence="1">Nucleus</location>
    </subcellularLocation>
</comment>
<dbReference type="GO" id="GO:0031389">
    <property type="term" value="C:Rad17 RFC-like complex"/>
    <property type="evidence" value="ECO:0007669"/>
    <property type="project" value="TreeGrafter"/>
</dbReference>
<dbReference type="Gene3D" id="3.40.50.300">
    <property type="entry name" value="P-loop containing nucleotide triphosphate hydrolases"/>
    <property type="match status" value="1"/>
</dbReference>
<dbReference type="SUPFAM" id="SSF48019">
    <property type="entry name" value="post-AAA+ oligomerization domain-like"/>
    <property type="match status" value="1"/>
</dbReference>
<dbReference type="PANTHER" id="PTHR11669:SF1">
    <property type="entry name" value="REPLICATION FACTOR C SUBUNIT 3"/>
    <property type="match status" value="1"/>
</dbReference>
<keyword evidence="4" id="KW-0539">Nucleus</keyword>
<organism evidence="7 8">
    <name type="scientific">Puccinia graminis f. sp. tritici</name>
    <dbReference type="NCBI Taxonomy" id="56615"/>
    <lineage>
        <taxon>Eukaryota</taxon>
        <taxon>Fungi</taxon>
        <taxon>Dikarya</taxon>
        <taxon>Basidiomycota</taxon>
        <taxon>Pucciniomycotina</taxon>
        <taxon>Pucciniomycetes</taxon>
        <taxon>Pucciniales</taxon>
        <taxon>Pucciniaceae</taxon>
        <taxon>Puccinia</taxon>
    </lineage>
</organism>
<dbReference type="SUPFAM" id="SSF52540">
    <property type="entry name" value="P-loop containing nucleoside triphosphate hydrolases"/>
    <property type="match status" value="1"/>
</dbReference>
<dbReference type="GO" id="GO:0031391">
    <property type="term" value="C:Elg1 RFC-like complex"/>
    <property type="evidence" value="ECO:0007669"/>
    <property type="project" value="TreeGrafter"/>
</dbReference>
<reference evidence="7 8" key="1">
    <citation type="submission" date="2019-05" db="EMBL/GenBank/DDBJ databases">
        <title>Emergence of the Ug99 lineage of the wheat stem rust pathogen through somatic hybridization.</title>
        <authorList>
            <person name="Li F."/>
            <person name="Upadhyaya N.M."/>
            <person name="Sperschneider J."/>
            <person name="Matny O."/>
            <person name="Nguyen-Phuc H."/>
            <person name="Mago R."/>
            <person name="Raley C."/>
            <person name="Miller M.E."/>
            <person name="Silverstein K.A.T."/>
            <person name="Henningsen E."/>
            <person name="Hirsch C.D."/>
            <person name="Visser B."/>
            <person name="Pretorius Z.A."/>
            <person name="Steffenson B.J."/>
            <person name="Schwessinger B."/>
            <person name="Dodds P.N."/>
            <person name="Figueroa M."/>
        </authorList>
    </citation>
    <scope>NUCLEOTIDE SEQUENCE [LARGE SCALE GENOMIC DNA]</scope>
    <source>
        <strain evidence="7 8">Ug99</strain>
    </source>
</reference>
<dbReference type="GO" id="GO:0006271">
    <property type="term" value="P:DNA strand elongation involved in DNA replication"/>
    <property type="evidence" value="ECO:0007669"/>
    <property type="project" value="UniProtKB-ARBA"/>
</dbReference>
<accession>A0A5B0S3F7</accession>
<dbReference type="EMBL" id="VDEP01000104">
    <property type="protein sequence ID" value="KAA1131224.1"/>
    <property type="molecule type" value="Genomic_DNA"/>
</dbReference>
<dbReference type="Gene3D" id="1.20.272.10">
    <property type="match status" value="1"/>
</dbReference>
<dbReference type="GO" id="GO:0006281">
    <property type="term" value="P:DNA repair"/>
    <property type="evidence" value="ECO:0007669"/>
    <property type="project" value="TreeGrafter"/>
</dbReference>
<name>A0A5B0S3F7_PUCGR</name>
<dbReference type="Proteomes" id="UP000325313">
    <property type="component" value="Unassembled WGS sequence"/>
</dbReference>
<evidence type="ECO:0000256" key="3">
    <source>
        <dbReference type="ARBA" id="ARBA00022705"/>
    </source>
</evidence>
<protein>
    <recommendedName>
        <fullName evidence="5">Replication factor C subunit 5</fullName>
    </recommendedName>
</protein>
<gene>
    <name evidence="7" type="primary">RFC5_1</name>
    <name evidence="7" type="ORF">PGTUg99_025519</name>
</gene>
<dbReference type="Pfam" id="PF21960">
    <property type="entry name" value="RCF1-5-like_lid"/>
    <property type="match status" value="1"/>
</dbReference>
<evidence type="ECO:0000256" key="2">
    <source>
        <dbReference type="ARBA" id="ARBA00005378"/>
    </source>
</evidence>
<sequence length="560" mass="62105">MFRFISPPFSPLFCLEVHSSSVSHTPVPSCFPRCHPLSPPRTPRVTPPTPVGPGTPPAAPKQVSHRRFRLWSAPNPASAPRCSPLLVAPPQYTLNPRSAVGRDPRRPPMPGFPAPAYVASAPRAFRISAASIPHAPNKPAKALVQARSRHHSALLHSDSARVTHVPSARHQPDHHSFDLFLCQTPRVAHQTISTNHNHRCESLLVDKYRPKKLEELDYHQGLSDRIRALARTADFPHCLFYGPSGAGKKTRIAATLTELFGPGAQKLRIDQKVFVTPSRRRLDVQVVQSNYHLELTPSDVGQWDRSVVQDVLKEVGQSAQLDSGATQRFKVVVIHGADELTNDAQAALRRTMERHTSTMRLILCATSTAKIIGPIRSRCLLLRVGAPNPEQIAQVLNNVSNKASFSTSLPDETAMAIALSSNGNLRRALLTLDAVRAQDETFSKSRTSPDSIPRPDWEVYIDKLAGVIAKEQSPDKLLEARAMLYELLVHLIPPSVVIVQLAKGLLTRVDDALRPEIIHWAAWYEHRLRLGNKPIFHLEAFVAKVMSLYKNYSIGLHDFI</sequence>
<dbReference type="GO" id="GO:0031390">
    <property type="term" value="C:Ctf18 RFC-like complex"/>
    <property type="evidence" value="ECO:0007669"/>
    <property type="project" value="TreeGrafter"/>
</dbReference>
<dbReference type="GO" id="GO:0003689">
    <property type="term" value="F:DNA clamp loader activity"/>
    <property type="evidence" value="ECO:0007669"/>
    <property type="project" value="TreeGrafter"/>
</dbReference>
<evidence type="ECO:0000256" key="5">
    <source>
        <dbReference type="ARBA" id="ARBA00070185"/>
    </source>
</evidence>
<dbReference type="PANTHER" id="PTHR11669">
    <property type="entry name" value="REPLICATION FACTOR C / DNA POLYMERASE III GAMMA-TAU SUBUNIT"/>
    <property type="match status" value="1"/>
</dbReference>
<evidence type="ECO:0000313" key="7">
    <source>
        <dbReference type="EMBL" id="KAA1131224.1"/>
    </source>
</evidence>